<dbReference type="Pfam" id="PF13274">
    <property type="entry name" value="SocA_Panacea"/>
    <property type="match status" value="1"/>
</dbReference>
<comment type="caution">
    <text evidence="2">The sequence shown here is derived from an EMBL/GenBank/DDBJ whole genome shotgun (WGS) entry which is preliminary data.</text>
</comment>
<gene>
    <name evidence="2" type="ORF">ELUCI_v1c05030</name>
</gene>
<dbReference type="EMBL" id="PHNE01000002">
    <property type="protein sequence ID" value="PPE05411.1"/>
    <property type="molecule type" value="Genomic_DNA"/>
</dbReference>
<evidence type="ECO:0000313" key="2">
    <source>
        <dbReference type="EMBL" id="PPE05411.1"/>
    </source>
</evidence>
<protein>
    <recommendedName>
        <fullName evidence="1">Antitoxin SocA-like Panacea domain-containing protein</fullName>
    </recommendedName>
</protein>
<proteinExistence type="predicted"/>
<dbReference type="Proteomes" id="UP000237865">
    <property type="component" value="Unassembled WGS sequence"/>
</dbReference>
<accession>A0A2S5RDL5</accession>
<reference evidence="2 3" key="1">
    <citation type="submission" date="2017-11" db="EMBL/GenBank/DDBJ databases">
        <title>Genome sequence of Entomoplasma lucivorax PIPN-2 (ATCC 49196).</title>
        <authorList>
            <person name="Lo W.-S."/>
            <person name="Gasparich G.E."/>
            <person name="Kuo C.-H."/>
        </authorList>
    </citation>
    <scope>NUCLEOTIDE SEQUENCE [LARGE SCALE GENOMIC DNA]</scope>
    <source>
        <strain evidence="2 3">PIPN-2</strain>
    </source>
</reference>
<sequence length="198" mass="23665">MNVEHIKKVISEREELNSFFELDTHNIEKLWFAINRFFIMAKEKKFTVYKTHLLKFISILELEYIKEAGNFFTGQKLIKMQNGPVPSKMDDFLKEIVKNKQSYKTLPFIVKLVGINETRTIIEWNNSFESFTAFTSRFQLKMIQRSAEIIFEKKDVNSLSDYTHKYNSWIMAKPNKEMNLFNEIGDEERKKEMEMIYG</sequence>
<dbReference type="InterPro" id="IPR025272">
    <property type="entry name" value="SocA_Panacea"/>
</dbReference>
<name>A0A2S5RDL5_9MOLU</name>
<dbReference type="RefSeq" id="WP_028126990.1">
    <property type="nucleotide sequence ID" value="NZ_PHNE01000002.1"/>
</dbReference>
<evidence type="ECO:0000259" key="1">
    <source>
        <dbReference type="Pfam" id="PF13274"/>
    </source>
</evidence>
<evidence type="ECO:0000313" key="3">
    <source>
        <dbReference type="Proteomes" id="UP000237865"/>
    </source>
</evidence>
<organism evidence="2 3">
    <name type="scientific">Williamsoniiplasma lucivorax</name>
    <dbReference type="NCBI Taxonomy" id="209274"/>
    <lineage>
        <taxon>Bacteria</taxon>
        <taxon>Bacillati</taxon>
        <taxon>Mycoplasmatota</taxon>
        <taxon>Mollicutes</taxon>
        <taxon>Entomoplasmatales</taxon>
        <taxon>Williamsoniiplasma</taxon>
    </lineage>
</organism>
<dbReference type="AlphaFoldDB" id="A0A2S5RDL5"/>
<keyword evidence="3" id="KW-1185">Reference proteome</keyword>
<feature type="domain" description="Antitoxin SocA-like Panacea" evidence="1">
    <location>
        <begin position="53"/>
        <end position="169"/>
    </location>
</feature>